<proteinExistence type="predicted"/>
<comment type="caution">
    <text evidence="2">The sequence shown here is derived from an EMBL/GenBank/DDBJ whole genome shotgun (WGS) entry which is preliminary data.</text>
</comment>
<sequence length="423" mass="48681">MSTPPDPIKQVDHLTAHLFRHSAGKMTAVLTRQFGLTRLDMILDAVQDSFEMALTKWRYGNIPQQPEAWLMTVARHKLINRLKREIRYSDINEEQQEVTGYKVYDDIIVNETLIADSQLQLLLTCCHPAFSLKNQVSITLYVLCGFGIPEIANALLSNRETIKKAITRCKAQLKELEVLYQPKDKSILEQHIHTVHTVLYLLFNEGYKTTRVHAGINYDMCFEALRLAKLLLQHPVALPQTHALLALMFFNAARFPARITDTGEWLTLEKQDRSLWLQPLIQEGFYHLEQATHTGEINRYHIEALISAVHCSSASFSQTPWPRILDLYRHLETIEPPSPLLQLNKIIAQAYTDIQLVDLEALNQLETLLTTDNRFLYYATRAHVYQQLKHIPEAVKSYNRALELAVSAIDKRFIQTQLSACRN</sequence>
<evidence type="ECO:0000313" key="2">
    <source>
        <dbReference type="EMBL" id="MFD2919474.1"/>
    </source>
</evidence>
<reference evidence="3" key="1">
    <citation type="journal article" date="2019" name="Int. J. Syst. Evol. Microbiol.">
        <title>The Global Catalogue of Microorganisms (GCM) 10K type strain sequencing project: providing services to taxonomists for standard genome sequencing and annotation.</title>
        <authorList>
            <consortium name="The Broad Institute Genomics Platform"/>
            <consortium name="The Broad Institute Genome Sequencing Center for Infectious Disease"/>
            <person name="Wu L."/>
            <person name="Ma J."/>
        </authorList>
    </citation>
    <scope>NUCLEOTIDE SEQUENCE [LARGE SCALE GENOMIC DNA]</scope>
    <source>
        <strain evidence="3">KCTC 23299</strain>
    </source>
</reference>
<protein>
    <submittedName>
        <fullName evidence="2">RNA polymerase sigma factor</fullName>
    </submittedName>
</protein>
<dbReference type="SUPFAM" id="SSF88659">
    <property type="entry name" value="Sigma3 and sigma4 domains of RNA polymerase sigma factors"/>
    <property type="match status" value="1"/>
</dbReference>
<dbReference type="EMBL" id="JBHUOZ010000001">
    <property type="protein sequence ID" value="MFD2919474.1"/>
    <property type="molecule type" value="Genomic_DNA"/>
</dbReference>
<name>A0ABW6A2D3_9BACT</name>
<evidence type="ECO:0000313" key="3">
    <source>
        <dbReference type="Proteomes" id="UP001597511"/>
    </source>
</evidence>
<dbReference type="PANTHER" id="PTHR47756">
    <property type="entry name" value="BLL6612 PROTEIN-RELATED"/>
    <property type="match status" value="1"/>
</dbReference>
<dbReference type="InterPro" id="IPR013324">
    <property type="entry name" value="RNA_pol_sigma_r3/r4-like"/>
</dbReference>
<evidence type="ECO:0000259" key="1">
    <source>
        <dbReference type="Pfam" id="PF20239"/>
    </source>
</evidence>
<dbReference type="RefSeq" id="WP_386096696.1">
    <property type="nucleotide sequence ID" value="NZ_JBHUOZ010000001.1"/>
</dbReference>
<gene>
    <name evidence="2" type="ORF">ACFS6H_07150</name>
</gene>
<dbReference type="Gene3D" id="1.10.1740.10">
    <property type="match status" value="1"/>
</dbReference>
<feature type="domain" description="DUF6596" evidence="1">
    <location>
        <begin position="192"/>
        <end position="291"/>
    </location>
</feature>
<dbReference type="SUPFAM" id="SSF88946">
    <property type="entry name" value="Sigma2 domain of RNA polymerase sigma factors"/>
    <property type="match status" value="1"/>
</dbReference>
<keyword evidence="3" id="KW-1185">Reference proteome</keyword>
<dbReference type="PANTHER" id="PTHR47756:SF2">
    <property type="entry name" value="BLL6612 PROTEIN"/>
    <property type="match status" value="1"/>
</dbReference>
<organism evidence="2 3">
    <name type="scientific">Terrimonas rubra</name>
    <dbReference type="NCBI Taxonomy" id="1035890"/>
    <lineage>
        <taxon>Bacteria</taxon>
        <taxon>Pseudomonadati</taxon>
        <taxon>Bacteroidota</taxon>
        <taxon>Chitinophagia</taxon>
        <taxon>Chitinophagales</taxon>
        <taxon>Chitinophagaceae</taxon>
        <taxon>Terrimonas</taxon>
    </lineage>
</organism>
<dbReference type="InterPro" id="IPR046531">
    <property type="entry name" value="DUF6596"/>
</dbReference>
<dbReference type="Pfam" id="PF20239">
    <property type="entry name" value="DUF6596"/>
    <property type="match status" value="1"/>
</dbReference>
<dbReference type="Proteomes" id="UP001597511">
    <property type="component" value="Unassembled WGS sequence"/>
</dbReference>
<accession>A0ABW6A2D3</accession>
<dbReference type="InterPro" id="IPR013325">
    <property type="entry name" value="RNA_pol_sigma_r2"/>
</dbReference>